<feature type="compositionally biased region" description="Basic and acidic residues" evidence="2">
    <location>
        <begin position="97"/>
        <end position="106"/>
    </location>
</feature>
<protein>
    <submittedName>
        <fullName evidence="5">FHF complex subunit HOOK interacting protein 2B isoform X8</fullName>
    </submittedName>
</protein>
<reference evidence="5" key="1">
    <citation type="submission" date="2025-08" db="UniProtKB">
        <authorList>
            <consortium name="RefSeq"/>
        </authorList>
    </citation>
    <scope>IDENTIFICATION</scope>
    <source>
        <tissue evidence="5">Whole blood</tissue>
    </source>
</reference>
<name>A0A9V1GIQ6_PANPR</name>
<dbReference type="GeneID" id="109277361"/>
<accession>A0A9V1GIQ6</accession>
<dbReference type="Pfam" id="PF19311">
    <property type="entry name" value="KELAA"/>
    <property type="match status" value="1"/>
</dbReference>
<dbReference type="Pfam" id="PF19314">
    <property type="entry name" value="DUF5917"/>
    <property type="match status" value="1"/>
</dbReference>
<dbReference type="InterPro" id="IPR019384">
    <property type="entry name" value="FHIP"/>
</dbReference>
<evidence type="ECO:0000259" key="3">
    <source>
        <dbReference type="Pfam" id="PF19314"/>
    </source>
</evidence>
<evidence type="ECO:0000256" key="2">
    <source>
        <dbReference type="SAM" id="MobiDB-lite"/>
    </source>
</evidence>
<dbReference type="InterPro" id="IPR045669">
    <property type="entry name" value="FHIP_C"/>
</dbReference>
<dbReference type="AlphaFoldDB" id="A0A9V1GIQ6"/>
<evidence type="ECO:0000313" key="5">
    <source>
        <dbReference type="RefSeq" id="XP_019322564.1"/>
    </source>
</evidence>
<organism evidence="4 5">
    <name type="scientific">Panthera pardus</name>
    <name type="common">Leopard</name>
    <name type="synonym">Felis pardus</name>
    <dbReference type="NCBI Taxonomy" id="9691"/>
    <lineage>
        <taxon>Eukaryota</taxon>
        <taxon>Metazoa</taxon>
        <taxon>Chordata</taxon>
        <taxon>Craniata</taxon>
        <taxon>Vertebrata</taxon>
        <taxon>Euteleostomi</taxon>
        <taxon>Mammalia</taxon>
        <taxon>Eutheria</taxon>
        <taxon>Laurasiatheria</taxon>
        <taxon>Carnivora</taxon>
        <taxon>Feliformia</taxon>
        <taxon>Felidae</taxon>
        <taxon>Pantherinae</taxon>
        <taxon>Panthera</taxon>
    </lineage>
</organism>
<dbReference type="InterPro" id="IPR045668">
    <property type="entry name" value="FHIP_KELAA_motif"/>
</dbReference>
<evidence type="ECO:0000313" key="4">
    <source>
        <dbReference type="Proteomes" id="UP001165780"/>
    </source>
</evidence>
<dbReference type="RefSeq" id="XP_019322564.1">
    <property type="nucleotide sequence ID" value="XM_019467019.2"/>
</dbReference>
<sequence length="653" mass="72370">MRQQVFQFFSKVLAQVQHPLLHYLNVHRPVQKLLRLGGTVPGSQTEKEEVQFTTVLCSKIQQDPALLTYILEGKKIVSRKKSSKEPITLPREAASIQDKDHPHSKSPDMSPCKAQALTAQLPAETEEPDGGVGESNLITSLIGLCKSKKGRVALKAQENLLLLVSVASQAAATYLVHSSPCCPAIVEHLCQLYQSMPTFLDPADIAALEGISWRLPSAPSDEASFPGKEALAAFLGWFDYCDHLITEAHVVVADALAKAVAEKLFMEILQPHLLHVSEQSVLTSTALLTAMLRQLRSPALLREAVAFLLGADPQPAAPEDGPRSLCAHLIGHCDHLSDEISITTLRLFEELLQKPHEQVLRSLVLCNLEGRHYVARGSPEPESYEDTLDLEEDPYFTDGFLNASFQPSAKPPPAPATNSDGKTAVTEIVNRVLSLSFLCLVPEEAKTSAFLEETGYDTYVHDAYGLFQECSSRVAPWGWPLGPTPLDPHEPERPFFEGHFLRMLFDRMSRILEQVVNRTGPWLQGYKPYSLNLQVTSVLSRLALFPHPLIHEYLLDPYINLAPGCRSLFSVLVRVIGDLMQRIQRVPQFPGKLLLVRKQLMGQVPGEQLDHQTLLQGVVVLEEFCKELAAIAFVKFPPHSPHLHLSPPQEGHV</sequence>
<feature type="region of interest" description="Disordered" evidence="2">
    <location>
        <begin position="81"/>
        <end position="113"/>
    </location>
</feature>
<keyword evidence="4" id="KW-1185">Reference proteome</keyword>
<gene>
    <name evidence="5" type="primary">FHIP2B</name>
</gene>
<dbReference type="Proteomes" id="UP001165780">
    <property type="component" value="Unplaced"/>
</dbReference>
<feature type="domain" description="FHF complex subunit HOOK-interacting protein C-terminal" evidence="3">
    <location>
        <begin position="497"/>
        <end position="602"/>
    </location>
</feature>
<comment type="similarity">
    <text evidence="1">Belongs to the FHIP family.</text>
</comment>
<evidence type="ECO:0000256" key="1">
    <source>
        <dbReference type="ARBA" id="ARBA00024336"/>
    </source>
</evidence>
<proteinExistence type="inferred from homology"/>
<dbReference type="Pfam" id="PF10257">
    <property type="entry name" value="RAI16-like"/>
    <property type="match status" value="1"/>
</dbReference>
<dbReference type="PANTHER" id="PTHR21705:SF9">
    <property type="entry name" value="FHF COMPLEX SUBUNIT HOOK-INTERACTING PROTEIN 2B"/>
    <property type="match status" value="1"/>
</dbReference>
<dbReference type="PANTHER" id="PTHR21705">
    <property type="entry name" value="RAI16 PROTEIN-RELATED"/>
    <property type="match status" value="1"/>
</dbReference>
<dbReference type="CTD" id="64760"/>